<evidence type="ECO:0000313" key="1">
    <source>
        <dbReference type="Proteomes" id="UP000887576"/>
    </source>
</evidence>
<proteinExistence type="predicted"/>
<reference evidence="2" key="1">
    <citation type="submission" date="2022-11" db="UniProtKB">
        <authorList>
            <consortium name="WormBaseParasite"/>
        </authorList>
    </citation>
    <scope>IDENTIFICATION</scope>
</reference>
<organism evidence="1 2">
    <name type="scientific">Panagrolaimus sp. JU765</name>
    <dbReference type="NCBI Taxonomy" id="591449"/>
    <lineage>
        <taxon>Eukaryota</taxon>
        <taxon>Metazoa</taxon>
        <taxon>Ecdysozoa</taxon>
        <taxon>Nematoda</taxon>
        <taxon>Chromadorea</taxon>
        <taxon>Rhabditida</taxon>
        <taxon>Tylenchina</taxon>
        <taxon>Panagrolaimomorpha</taxon>
        <taxon>Panagrolaimoidea</taxon>
        <taxon>Panagrolaimidae</taxon>
        <taxon>Panagrolaimus</taxon>
    </lineage>
</organism>
<name>A0AC34QJW1_9BILA</name>
<dbReference type="WBParaSite" id="JU765_v2.g16913.t1">
    <property type="protein sequence ID" value="JU765_v2.g16913.t1"/>
    <property type="gene ID" value="JU765_v2.g16913"/>
</dbReference>
<evidence type="ECO:0000313" key="2">
    <source>
        <dbReference type="WBParaSite" id="JU765_v2.g16913.t1"/>
    </source>
</evidence>
<protein>
    <submittedName>
        <fullName evidence="2">Uncharacterized protein</fullName>
    </submittedName>
</protein>
<sequence>MAPPRKAQSEKKAIRTKKTAAPADPDSKSWNAADKKQSDDKQLEKNCQKEVRPRQTGDGRTKGEFCEISERIVRHWHQRDSEPIRDWSEGIRSRWRHTGGIRQKHGQKPVQRRDMLGQQPSDTERWRRRGLHPRKSRERSGTHQQVYLHPGTHGKHNRRLLADDSPGKRREHCHVVPDDRTGQRKVPAILAVAGGQLTRIFWNCDQESGSGHEKRHGNHHFKPGSGPGQRQNHFETPPVEDIARASGQPTVVHCSAGVGRTGTVVALEVCLQTLLSGKSLSVLKVVQDLRAMRMHCVQTDLQLVFICKCLAAFAASRQLISGDLTTKQDKFDTDYSKLIQERAQPENDVGYTPLVPVFGFGGAAAAPAATPPAGPTSPVPAVPVPVGGFFLAMNAPTPAPQTQEANKDE</sequence>
<accession>A0AC34QJW1</accession>
<dbReference type="Proteomes" id="UP000887576">
    <property type="component" value="Unplaced"/>
</dbReference>